<evidence type="ECO:0000313" key="1">
    <source>
        <dbReference type="EMBL" id="PVI08545.1"/>
    </source>
</evidence>
<dbReference type="EMBL" id="KZ805300">
    <property type="protein sequence ID" value="PVI08545.1"/>
    <property type="molecule type" value="Genomic_DNA"/>
</dbReference>
<sequence>MLLLRFSKSHIVSRYTLFYRGQAHGDGFYSRMPPGPLPPCGRRKPMDEWQWSAKTHQSNLQSKSSINHTAQMAADRSRPILYRMQCPVEHPSCDANAAQLLSSHPGPIQLGGVDHHCMGIVDLPYMYSTIH</sequence>
<organism evidence="1 2">
    <name type="scientific">Periconia macrospinosa</name>
    <dbReference type="NCBI Taxonomy" id="97972"/>
    <lineage>
        <taxon>Eukaryota</taxon>
        <taxon>Fungi</taxon>
        <taxon>Dikarya</taxon>
        <taxon>Ascomycota</taxon>
        <taxon>Pezizomycotina</taxon>
        <taxon>Dothideomycetes</taxon>
        <taxon>Pleosporomycetidae</taxon>
        <taxon>Pleosporales</taxon>
        <taxon>Massarineae</taxon>
        <taxon>Periconiaceae</taxon>
        <taxon>Periconia</taxon>
    </lineage>
</organism>
<dbReference type="Proteomes" id="UP000244855">
    <property type="component" value="Unassembled WGS sequence"/>
</dbReference>
<gene>
    <name evidence="1" type="ORF">DM02DRAFT_5370</name>
</gene>
<name>A0A2V1EGS3_9PLEO</name>
<accession>A0A2V1EGS3</accession>
<proteinExistence type="predicted"/>
<reference evidence="1 2" key="1">
    <citation type="journal article" date="2018" name="Sci. Rep.">
        <title>Comparative genomics provides insights into the lifestyle and reveals functional heterogeneity of dark septate endophytic fungi.</title>
        <authorList>
            <person name="Knapp D.G."/>
            <person name="Nemeth J.B."/>
            <person name="Barry K."/>
            <person name="Hainaut M."/>
            <person name="Henrissat B."/>
            <person name="Johnson J."/>
            <person name="Kuo A."/>
            <person name="Lim J.H.P."/>
            <person name="Lipzen A."/>
            <person name="Nolan M."/>
            <person name="Ohm R.A."/>
            <person name="Tamas L."/>
            <person name="Grigoriev I.V."/>
            <person name="Spatafora J.W."/>
            <person name="Nagy L.G."/>
            <person name="Kovacs G.M."/>
        </authorList>
    </citation>
    <scope>NUCLEOTIDE SEQUENCE [LARGE SCALE GENOMIC DNA]</scope>
    <source>
        <strain evidence="1 2">DSE2036</strain>
    </source>
</reference>
<dbReference type="AlphaFoldDB" id="A0A2V1EGS3"/>
<evidence type="ECO:0000313" key="2">
    <source>
        <dbReference type="Proteomes" id="UP000244855"/>
    </source>
</evidence>
<keyword evidence="2" id="KW-1185">Reference proteome</keyword>
<protein>
    <submittedName>
        <fullName evidence="1">Uncharacterized protein</fullName>
    </submittedName>
</protein>